<dbReference type="PANTHER" id="PTHR24320">
    <property type="entry name" value="RETINOL DEHYDROGENASE"/>
    <property type="match status" value="1"/>
</dbReference>
<gene>
    <name evidence="5" type="ORF">SERLADRAFT_415994</name>
</gene>
<evidence type="ECO:0000256" key="1">
    <source>
        <dbReference type="ARBA" id="ARBA00006484"/>
    </source>
</evidence>
<evidence type="ECO:0000256" key="3">
    <source>
        <dbReference type="ARBA" id="ARBA00023002"/>
    </source>
</evidence>
<comment type="similarity">
    <text evidence="1">Belongs to the short-chain dehydrogenases/reductases (SDR) family.</text>
</comment>
<dbReference type="InterPro" id="IPR036291">
    <property type="entry name" value="NAD(P)-bd_dom_sf"/>
</dbReference>
<accession>F8P0I5</accession>
<dbReference type="Pfam" id="PF00106">
    <property type="entry name" value="adh_short"/>
    <property type="match status" value="1"/>
</dbReference>
<evidence type="ECO:0000256" key="4">
    <source>
        <dbReference type="SAM" id="MobiDB-lite"/>
    </source>
</evidence>
<keyword evidence="3" id="KW-0560">Oxidoreductase</keyword>
<evidence type="ECO:0008006" key="6">
    <source>
        <dbReference type="Google" id="ProtNLM"/>
    </source>
</evidence>
<dbReference type="Proteomes" id="UP000008064">
    <property type="component" value="Unassembled WGS sequence"/>
</dbReference>
<reference evidence="5" key="1">
    <citation type="submission" date="2011-04" db="EMBL/GenBank/DDBJ databases">
        <title>Evolution of plant cell wall degrading machinery underlies the functional diversity of forest fungi.</title>
        <authorList>
            <consortium name="US DOE Joint Genome Institute (JGI-PGF)"/>
            <person name="Eastwood D.C."/>
            <person name="Floudas D."/>
            <person name="Binder M."/>
            <person name="Majcherczyk A."/>
            <person name="Schneider P."/>
            <person name="Aerts A."/>
            <person name="Asiegbu F.O."/>
            <person name="Baker S.E."/>
            <person name="Barry K."/>
            <person name="Bendiksby M."/>
            <person name="Blumentritt M."/>
            <person name="Coutinho P.M."/>
            <person name="Cullen D."/>
            <person name="Cullen D."/>
            <person name="Gathman A."/>
            <person name="Goodell B."/>
            <person name="Henrissat B."/>
            <person name="Ihrmark K."/>
            <person name="Kauserud H."/>
            <person name="Kohler A."/>
            <person name="LaButti K."/>
            <person name="Lapidus A."/>
            <person name="Lavin J.L."/>
            <person name="Lee Y.-H."/>
            <person name="Lindquist E."/>
            <person name="Lilly W."/>
            <person name="Lucas S."/>
            <person name="Morin E."/>
            <person name="Murat C."/>
            <person name="Oguiza J.A."/>
            <person name="Park J."/>
            <person name="Pisabarro A.G."/>
            <person name="Riley R."/>
            <person name="Rosling A."/>
            <person name="Salamov A."/>
            <person name="Schmidt O."/>
            <person name="Schmutz J."/>
            <person name="Skrede I."/>
            <person name="Stenlid J."/>
            <person name="Wiebenga A."/>
            <person name="Xie X."/>
            <person name="Kues U."/>
            <person name="Hibbett D.S."/>
            <person name="Hoffmeister D."/>
            <person name="Hogberg N."/>
            <person name="Martin F."/>
            <person name="Grigoriev I.V."/>
            <person name="Watkinson S.C."/>
        </authorList>
    </citation>
    <scope>NUCLEOTIDE SEQUENCE</scope>
    <source>
        <strain evidence="5">S7.9</strain>
    </source>
</reference>
<dbReference type="OrthoDB" id="191139at2759"/>
<name>F8P0I5_SERL9</name>
<dbReference type="EMBL" id="GL945435">
    <property type="protein sequence ID" value="EGO23540.1"/>
    <property type="molecule type" value="Genomic_DNA"/>
</dbReference>
<protein>
    <recommendedName>
        <fullName evidence="6">NAD(P)-binding protein</fullName>
    </recommendedName>
</protein>
<dbReference type="HOGENOM" id="CLU_010194_44_6_1"/>
<dbReference type="GeneID" id="18813428"/>
<dbReference type="SUPFAM" id="SSF51735">
    <property type="entry name" value="NAD(P)-binding Rossmann-fold domains"/>
    <property type="match status" value="1"/>
</dbReference>
<evidence type="ECO:0000256" key="2">
    <source>
        <dbReference type="ARBA" id="ARBA00022857"/>
    </source>
</evidence>
<evidence type="ECO:0000313" key="5">
    <source>
        <dbReference type="EMBL" id="EGO23540.1"/>
    </source>
</evidence>
<organism>
    <name type="scientific">Serpula lacrymans var. lacrymans (strain S7.9)</name>
    <name type="common">Dry rot fungus</name>
    <dbReference type="NCBI Taxonomy" id="578457"/>
    <lineage>
        <taxon>Eukaryota</taxon>
        <taxon>Fungi</taxon>
        <taxon>Dikarya</taxon>
        <taxon>Basidiomycota</taxon>
        <taxon>Agaricomycotina</taxon>
        <taxon>Agaricomycetes</taxon>
        <taxon>Agaricomycetidae</taxon>
        <taxon>Boletales</taxon>
        <taxon>Coniophorineae</taxon>
        <taxon>Serpulaceae</taxon>
        <taxon>Serpula</taxon>
    </lineage>
</organism>
<dbReference type="InterPro" id="IPR002347">
    <property type="entry name" value="SDR_fam"/>
</dbReference>
<dbReference type="GO" id="GO:0016491">
    <property type="term" value="F:oxidoreductase activity"/>
    <property type="evidence" value="ECO:0007669"/>
    <property type="project" value="UniProtKB-KW"/>
</dbReference>
<dbReference type="KEGG" id="sla:SERLADRAFT_415994"/>
<dbReference type="AlphaFoldDB" id="F8P0I5"/>
<keyword evidence="2" id="KW-0521">NADP</keyword>
<proteinExistence type="inferred from homology"/>
<dbReference type="PANTHER" id="PTHR24320:SF236">
    <property type="entry name" value="SHORT-CHAIN DEHYDROGENASE-RELATED"/>
    <property type="match status" value="1"/>
</dbReference>
<sequence length="314" mass="33977">MSFSQNDIPDLTGKIAIVTGGNSGIGKQTVSVLLSKGAKVYVAARSLDKAKQAIKELQETRPETKRGLVEYLQLDLSEAKKAKAAALQFRQRESRLHLLFNNAGIMGVPKGSRSPDGYELQWATNVLGPFIFTHHLIPVLRNTAAISSPGDVRIINTSSSGAGQAPKKGEPIPFSDSTVGAGENPASPSACYGHGKLGGILWTRELAMRYKDIWSFAPHPGPVQSDLIRHMGIPGPIVWVLNRIVFKPVEYGALTQLYAGTSPTITADKSGMFLVPLAQFTDNLPHPKANDDALRKKVWDWCEEAMNQHGAGDD</sequence>
<feature type="region of interest" description="Disordered" evidence="4">
    <location>
        <begin position="158"/>
        <end position="178"/>
    </location>
</feature>
<dbReference type="Gene3D" id="3.40.50.720">
    <property type="entry name" value="NAD(P)-binding Rossmann-like Domain"/>
    <property type="match status" value="1"/>
</dbReference>
<dbReference type="PRINTS" id="PR00081">
    <property type="entry name" value="GDHRDH"/>
</dbReference>
<dbReference type="RefSeq" id="XP_007319302.1">
    <property type="nucleotide sequence ID" value="XM_007319240.1"/>
</dbReference>